<name>A0A538SNV0_UNCEI</name>
<keyword evidence="1" id="KW-0732">Signal</keyword>
<dbReference type="Proteomes" id="UP000319829">
    <property type="component" value="Unassembled WGS sequence"/>
</dbReference>
<sequence length="195" mass="20981">MYRRILVVAAALLSLYCMGSPTLAYSGPAAEHPSVGVGFHDTAAPLGVRWWLASQKVGIDLGLGFHSDDAASSGFPDEKLTGWAVDAGVPIVVKSWPRVHVLFRPGLLYQSQQVENPATPAVFDTENAKDLFITGEIEGEGFILENFSVSASVGLAYESFNPADVGSPPFPGNETFFTTLGNNFTEVGFHLYFLH</sequence>
<evidence type="ECO:0000256" key="1">
    <source>
        <dbReference type="SAM" id="SignalP"/>
    </source>
</evidence>
<evidence type="ECO:0000313" key="2">
    <source>
        <dbReference type="EMBL" id="TMQ53040.1"/>
    </source>
</evidence>
<evidence type="ECO:0008006" key="4">
    <source>
        <dbReference type="Google" id="ProtNLM"/>
    </source>
</evidence>
<gene>
    <name evidence="2" type="ORF">E6K74_10690</name>
</gene>
<reference evidence="2 3" key="1">
    <citation type="journal article" date="2019" name="Nat. Microbiol.">
        <title>Mediterranean grassland soil C-N compound turnover is dependent on rainfall and depth, and is mediated by genomically divergent microorganisms.</title>
        <authorList>
            <person name="Diamond S."/>
            <person name="Andeer P.F."/>
            <person name="Li Z."/>
            <person name="Crits-Christoph A."/>
            <person name="Burstein D."/>
            <person name="Anantharaman K."/>
            <person name="Lane K.R."/>
            <person name="Thomas B.C."/>
            <person name="Pan C."/>
            <person name="Northen T.R."/>
            <person name="Banfield J.F."/>
        </authorList>
    </citation>
    <scope>NUCLEOTIDE SEQUENCE [LARGE SCALE GENOMIC DNA]</scope>
    <source>
        <strain evidence="2">WS_4</strain>
    </source>
</reference>
<organism evidence="2 3">
    <name type="scientific">Eiseniibacteriota bacterium</name>
    <dbReference type="NCBI Taxonomy" id="2212470"/>
    <lineage>
        <taxon>Bacteria</taxon>
        <taxon>Candidatus Eiseniibacteriota</taxon>
    </lineage>
</organism>
<comment type="caution">
    <text evidence="2">The sequence shown here is derived from an EMBL/GenBank/DDBJ whole genome shotgun (WGS) entry which is preliminary data.</text>
</comment>
<feature type="chain" id="PRO_5022241354" description="Outer membrane protein beta-barrel domain-containing protein" evidence="1">
    <location>
        <begin position="25"/>
        <end position="195"/>
    </location>
</feature>
<proteinExistence type="predicted"/>
<protein>
    <recommendedName>
        <fullName evidence="4">Outer membrane protein beta-barrel domain-containing protein</fullName>
    </recommendedName>
</protein>
<evidence type="ECO:0000313" key="3">
    <source>
        <dbReference type="Proteomes" id="UP000319829"/>
    </source>
</evidence>
<dbReference type="EMBL" id="VBOU01000091">
    <property type="protein sequence ID" value="TMQ53040.1"/>
    <property type="molecule type" value="Genomic_DNA"/>
</dbReference>
<dbReference type="AlphaFoldDB" id="A0A538SNV0"/>
<feature type="signal peptide" evidence="1">
    <location>
        <begin position="1"/>
        <end position="24"/>
    </location>
</feature>
<accession>A0A538SNV0</accession>